<keyword evidence="4" id="KW-0520">NAD</keyword>
<dbReference type="Pfam" id="PF02852">
    <property type="entry name" value="Pyr_redox_dim"/>
    <property type="match status" value="1"/>
</dbReference>
<dbReference type="PANTHER" id="PTHR43014">
    <property type="entry name" value="MERCURIC REDUCTASE"/>
    <property type="match status" value="1"/>
</dbReference>
<dbReference type="InterPro" id="IPR001100">
    <property type="entry name" value="Pyr_nuc-diS_OxRdtase"/>
</dbReference>
<accession>Q83N49</accession>
<dbReference type="GO" id="GO:0003955">
    <property type="term" value="F:NAD(P)H dehydrogenase (quinone) activity"/>
    <property type="evidence" value="ECO:0007669"/>
    <property type="project" value="TreeGrafter"/>
</dbReference>
<dbReference type="InterPro" id="IPR016156">
    <property type="entry name" value="FAD/NAD-linked_Rdtase_dimer_sf"/>
</dbReference>
<dbReference type="GO" id="GO:0050660">
    <property type="term" value="F:flavin adenine dinucleotide binding"/>
    <property type="evidence" value="ECO:0007669"/>
    <property type="project" value="TreeGrafter"/>
</dbReference>
<keyword evidence="3 4" id="KW-0274">FAD</keyword>
<feature type="binding site" evidence="4">
    <location>
        <begin position="191"/>
        <end position="198"/>
    </location>
    <ligand>
        <name>NAD(+)</name>
        <dbReference type="ChEBI" id="CHEBI:57540"/>
    </ligand>
</feature>
<name>Q83N49_TROWT</name>
<dbReference type="PRINTS" id="PR00368">
    <property type="entry name" value="FADPNR"/>
</dbReference>
<evidence type="ECO:0000313" key="7">
    <source>
        <dbReference type="EMBL" id="AAO44116.1"/>
    </source>
</evidence>
<dbReference type="SUPFAM" id="SSF51905">
    <property type="entry name" value="FAD/NAD(P)-binding domain"/>
    <property type="match status" value="1"/>
</dbReference>
<dbReference type="Pfam" id="PF07992">
    <property type="entry name" value="Pyr_redox_2"/>
    <property type="match status" value="1"/>
</dbReference>
<evidence type="ECO:0000256" key="4">
    <source>
        <dbReference type="PIRSR" id="PIRSR000350-3"/>
    </source>
</evidence>
<reference evidence="7 8" key="1">
    <citation type="journal article" date="2003" name="Genome Res.">
        <title>Tropheryma whipplei twist: a human pathogenic Actinobacteria with a reduced genome.</title>
        <authorList>
            <person name="Raoult D."/>
            <person name="Ogata H."/>
            <person name="Audic S."/>
            <person name="Robert C."/>
            <person name="Suhre K."/>
            <person name="Drancourt M."/>
            <person name="Claverie J.-M."/>
        </authorList>
    </citation>
    <scope>NUCLEOTIDE SEQUENCE [LARGE SCALE GENOMIC DNA]</scope>
    <source>
        <strain evidence="7 8">Twist</strain>
    </source>
</reference>
<comment type="cofactor">
    <cofactor evidence="4">
        <name>FAD</name>
        <dbReference type="ChEBI" id="CHEBI:57692"/>
    </cofactor>
    <text evidence="4">Binds 1 FAD per subunit.</text>
</comment>
<dbReference type="NCBIfam" id="NF005883">
    <property type="entry name" value="PRK07845.1"/>
    <property type="match status" value="1"/>
</dbReference>
<dbReference type="eggNOG" id="COG1249">
    <property type="taxonomic scope" value="Bacteria"/>
</dbReference>
<feature type="binding site" evidence="4">
    <location>
        <position position="319"/>
    </location>
    <ligand>
        <name>FAD</name>
        <dbReference type="ChEBI" id="CHEBI:57692"/>
    </ligand>
</feature>
<dbReference type="SUPFAM" id="SSF55424">
    <property type="entry name" value="FAD/NAD-linked reductases, dimerisation (C-terminal) domain"/>
    <property type="match status" value="1"/>
</dbReference>
<keyword evidence="8" id="KW-1185">Reference proteome</keyword>
<dbReference type="HOGENOM" id="CLU_016755_0_3_11"/>
<dbReference type="PANTHER" id="PTHR43014:SF1">
    <property type="entry name" value="NAD(P)H DEHYDROGENASE (QUINONE)"/>
    <property type="match status" value="1"/>
</dbReference>
<dbReference type="KEGG" id="twh:TWT_019"/>
<dbReference type="InterPro" id="IPR036188">
    <property type="entry name" value="FAD/NAD-bd_sf"/>
</dbReference>
<evidence type="ECO:0000256" key="2">
    <source>
        <dbReference type="ARBA" id="ARBA00022630"/>
    </source>
</evidence>
<gene>
    <name evidence="7" type="ordered locus">TWT_019</name>
</gene>
<feature type="binding site" evidence="4">
    <location>
        <position position="278"/>
    </location>
    <ligand>
        <name>NAD(+)</name>
        <dbReference type="ChEBI" id="CHEBI:57540"/>
    </ligand>
</feature>
<dbReference type="AlphaFoldDB" id="Q83N49"/>
<feature type="domain" description="FAD/NAD(P)-binding" evidence="6">
    <location>
        <begin position="16"/>
        <end position="334"/>
    </location>
</feature>
<organism evidence="7 8">
    <name type="scientific">Tropheryma whipplei (strain Twist)</name>
    <name type="common">Whipple's bacillus</name>
    <dbReference type="NCBI Taxonomy" id="203267"/>
    <lineage>
        <taxon>Bacteria</taxon>
        <taxon>Bacillati</taxon>
        <taxon>Actinomycetota</taxon>
        <taxon>Actinomycetes</taxon>
        <taxon>Micrococcales</taxon>
        <taxon>Tropherymataceae</taxon>
        <taxon>Tropheryma</taxon>
    </lineage>
</organism>
<evidence type="ECO:0000256" key="3">
    <source>
        <dbReference type="ARBA" id="ARBA00022827"/>
    </source>
</evidence>
<dbReference type="InterPro" id="IPR004099">
    <property type="entry name" value="Pyr_nucl-diS_OxRdtase_dimer"/>
</dbReference>
<dbReference type="Gene3D" id="3.30.390.30">
    <property type="match status" value="1"/>
</dbReference>
<comment type="similarity">
    <text evidence="1">Belongs to the class-I pyridine nucleotide-disulfide oxidoreductase family.</text>
</comment>
<evidence type="ECO:0000313" key="8">
    <source>
        <dbReference type="Proteomes" id="UP000002200"/>
    </source>
</evidence>
<dbReference type="PIRSF" id="PIRSF000350">
    <property type="entry name" value="Mercury_reductase_MerA"/>
    <property type="match status" value="1"/>
</dbReference>
<dbReference type="InterPro" id="IPR023753">
    <property type="entry name" value="FAD/NAD-binding_dom"/>
</dbReference>
<keyword evidence="2" id="KW-0285">Flavoprotein</keyword>
<feature type="domain" description="Pyridine nucleotide-disulphide oxidoreductase dimerisation" evidence="5">
    <location>
        <begin position="355"/>
        <end position="459"/>
    </location>
</feature>
<evidence type="ECO:0000256" key="1">
    <source>
        <dbReference type="ARBA" id="ARBA00007532"/>
    </source>
</evidence>
<proteinExistence type="inferred from homology"/>
<evidence type="ECO:0000259" key="5">
    <source>
        <dbReference type="Pfam" id="PF02852"/>
    </source>
</evidence>
<dbReference type="Gene3D" id="3.50.50.60">
    <property type="entry name" value="FAD/NAD(P)-binding domain"/>
    <property type="match status" value="2"/>
</dbReference>
<keyword evidence="4" id="KW-0547">Nucleotide-binding</keyword>
<dbReference type="Proteomes" id="UP000002200">
    <property type="component" value="Chromosome"/>
</dbReference>
<protein>
    <submittedName>
        <fullName evidence="7">Pyridine nucleotide-disulphide oxidoreductase class I</fullName>
    </submittedName>
</protein>
<dbReference type="STRING" id="203267.TWT_019"/>
<dbReference type="PRINTS" id="PR00411">
    <property type="entry name" value="PNDRDTASEI"/>
</dbReference>
<evidence type="ECO:0000259" key="6">
    <source>
        <dbReference type="Pfam" id="PF07992"/>
    </source>
</evidence>
<feature type="binding site" evidence="4">
    <location>
        <begin position="154"/>
        <end position="156"/>
    </location>
    <ligand>
        <name>FAD</name>
        <dbReference type="ChEBI" id="CHEBI:57692"/>
    </ligand>
</feature>
<sequence length="473" mass="49256">MSLVRRLRVSVKKNHKIVVIGGGPGGYSAALSGALLGADVVLIENQAVGGSATLTDVVPSKTLIASAERAVFVAQGADFGIRFQNCVSADIGHINRRIMDLTRAQSADMFSTLTGAGVRVVYGHAALDGPNRVLVSVSGQEKYEFFANTVVVATGSSPRVLPNAIPDGKRILTWKQLYTLEQVPEHIIVVGSGVTGAEFASAFRNLGSEVTLVSSRDRVLPGGDEDAADLIQEVFINSGMKLLNRARAQAAAACNGGVVVTLTDGTEVRGTHCLMAVGSVPNTSGIGLETANIALNPAGRITVNRVACSSVPGVYAAGDCSDFLPLASVAEMQGQVAVYHAMGENANPIELKNLASTVFTTPEIATVGRSEKAIDKARATALKVDLATNSRAKILGIKTGFVKMIVSRETGTVLGGVVVAPNASDLIFPISVAVQNRLSADQLSQSFAVYPSLTISLWHAARASHVRTDSASP</sequence>
<feature type="binding site" evidence="4">
    <location>
        <position position="61"/>
    </location>
    <ligand>
        <name>FAD</name>
        <dbReference type="ChEBI" id="CHEBI:57692"/>
    </ligand>
</feature>
<dbReference type="EMBL" id="AE014184">
    <property type="protein sequence ID" value="AAO44116.1"/>
    <property type="molecule type" value="Genomic_DNA"/>
</dbReference>